<reference evidence="1 2" key="1">
    <citation type="submission" date="2019-05" db="EMBL/GenBank/DDBJ databases">
        <title>Hymenobacter edaphi sp. nov., isolated from abandoned arsenic-contaminated farmland soil.</title>
        <authorList>
            <person name="Nie L."/>
        </authorList>
    </citation>
    <scope>NUCLEOTIDE SEQUENCE [LARGE SCALE GENOMIC DNA]</scope>
    <source>
        <strain evidence="1 2">1-3-3-8</strain>
    </source>
</reference>
<dbReference type="AlphaFoldDB" id="A0A5R8WI02"/>
<keyword evidence="2" id="KW-1185">Reference proteome</keyword>
<accession>A0A5R8WI02</accession>
<comment type="caution">
    <text evidence="1">The sequence shown here is derived from an EMBL/GenBank/DDBJ whole genome shotgun (WGS) entry which is preliminary data.</text>
</comment>
<name>A0A5R8WI02_9BACT</name>
<sequence length="182" mass="20272">MAQLSTAAPPPVVLGVALTIARRERPRPLASTIRTRSVKLRIDPSLEQIYLIEATLPGNLECLGPLTQPGVVALYLRAARLELLPPAHPSGRAHHRSALAALSSGNCFITTQSRKALLAVFDEEDIQPDHIEMEVQGRVNLLDYLRADWFTLELSGTHRRRFNRPLPLRLQLEFETQMAALT</sequence>
<dbReference type="RefSeq" id="WP_138082664.1">
    <property type="nucleotide sequence ID" value="NZ_VAJM01000023.1"/>
</dbReference>
<dbReference type="EMBL" id="VAJM01000023">
    <property type="protein sequence ID" value="TLM87335.1"/>
    <property type="molecule type" value="Genomic_DNA"/>
</dbReference>
<dbReference type="Proteomes" id="UP000305517">
    <property type="component" value="Unassembled WGS sequence"/>
</dbReference>
<dbReference type="OrthoDB" id="878808at2"/>
<proteinExistence type="predicted"/>
<protein>
    <submittedName>
        <fullName evidence="1">Uncharacterized protein</fullName>
    </submittedName>
</protein>
<organism evidence="1 2">
    <name type="scientific">Hymenobacter jeollabukensis</name>
    <dbReference type="NCBI Taxonomy" id="2025313"/>
    <lineage>
        <taxon>Bacteria</taxon>
        <taxon>Pseudomonadati</taxon>
        <taxon>Bacteroidota</taxon>
        <taxon>Cytophagia</taxon>
        <taxon>Cytophagales</taxon>
        <taxon>Hymenobacteraceae</taxon>
        <taxon>Hymenobacter</taxon>
    </lineage>
</organism>
<evidence type="ECO:0000313" key="2">
    <source>
        <dbReference type="Proteomes" id="UP000305517"/>
    </source>
</evidence>
<gene>
    <name evidence="1" type="ORF">FDY95_25930</name>
</gene>
<evidence type="ECO:0000313" key="1">
    <source>
        <dbReference type="EMBL" id="TLM87335.1"/>
    </source>
</evidence>